<comment type="caution">
    <text evidence="2">The sequence shown here is derived from an EMBL/GenBank/DDBJ whole genome shotgun (WGS) entry which is preliminary data.</text>
</comment>
<gene>
    <name evidence="2" type="ORF">K5I21_03600</name>
</gene>
<dbReference type="EMBL" id="JAINVB010000001">
    <property type="protein sequence ID" value="MCK0084981.1"/>
    <property type="molecule type" value="Genomic_DNA"/>
</dbReference>
<dbReference type="GO" id="GO:0004803">
    <property type="term" value="F:transposase activity"/>
    <property type="evidence" value="ECO:0007669"/>
    <property type="project" value="InterPro"/>
</dbReference>
<sequence length="130" mass="14721">MLKLNYMSTLFVGIDVSSKTNAVYAMDFEENKYISSSFGNNQPGADKLVNMIAECMHKHKNLNTILIVLESTSVYSVHISNFLSTSEVLMPYKPYVFCVNQRPLRITESPISEWKRPIPQMHISSQTLAG</sequence>
<reference evidence="2" key="1">
    <citation type="journal article" date="2022" name="Cell Host Microbe">
        <title>Colonization of the live biotherapeutic product VE303 and modulation of the microbiota and metabolites in healthy volunteers.</title>
        <authorList>
            <person name="Dsouza M."/>
            <person name="Menon R."/>
            <person name="Crossette E."/>
            <person name="Bhattarai S.K."/>
            <person name="Schneider J."/>
            <person name="Kim Y.G."/>
            <person name="Reddy S."/>
            <person name="Caballero S."/>
            <person name="Felix C."/>
            <person name="Cornacchione L."/>
            <person name="Hendrickson J."/>
            <person name="Watson A.R."/>
            <person name="Minot S.S."/>
            <person name="Greenfield N."/>
            <person name="Schopf L."/>
            <person name="Szabady R."/>
            <person name="Patarroyo J."/>
            <person name="Smith W."/>
            <person name="Harrison P."/>
            <person name="Kuijper E.J."/>
            <person name="Kelly C.P."/>
            <person name="Olle B."/>
            <person name="Bobilev D."/>
            <person name="Silber J.L."/>
            <person name="Bucci V."/>
            <person name="Roberts B."/>
            <person name="Faith J."/>
            <person name="Norman J.M."/>
        </authorList>
    </citation>
    <scope>NUCLEOTIDE SEQUENCE</scope>
    <source>
        <strain evidence="2">VE303-04</strain>
    </source>
</reference>
<name>A0AAW5F1D8_CLOSY</name>
<dbReference type="GO" id="GO:0006313">
    <property type="term" value="P:DNA transposition"/>
    <property type="evidence" value="ECO:0007669"/>
    <property type="project" value="InterPro"/>
</dbReference>
<feature type="domain" description="Transposase IS110-like N-terminal" evidence="1">
    <location>
        <begin position="12"/>
        <end position="94"/>
    </location>
</feature>
<accession>A0AAW5F1D8</accession>
<dbReference type="AlphaFoldDB" id="A0AAW5F1D8"/>
<evidence type="ECO:0000313" key="2">
    <source>
        <dbReference type="EMBL" id="MCK0084981.1"/>
    </source>
</evidence>
<protein>
    <submittedName>
        <fullName evidence="2">IS110 family transposase</fullName>
    </submittedName>
</protein>
<dbReference type="RefSeq" id="WP_247213118.1">
    <property type="nucleotide sequence ID" value="NZ_JAINVB010000001.1"/>
</dbReference>
<organism evidence="2 3">
    <name type="scientific">Clostridium symbiosum</name>
    <name type="common">Bacteroides symbiosus</name>
    <dbReference type="NCBI Taxonomy" id="1512"/>
    <lineage>
        <taxon>Bacteria</taxon>
        <taxon>Bacillati</taxon>
        <taxon>Bacillota</taxon>
        <taxon>Clostridia</taxon>
        <taxon>Lachnospirales</taxon>
        <taxon>Lachnospiraceae</taxon>
        <taxon>Otoolea</taxon>
    </lineage>
</organism>
<dbReference type="InterPro" id="IPR002525">
    <property type="entry name" value="Transp_IS110-like_N"/>
</dbReference>
<evidence type="ECO:0000259" key="1">
    <source>
        <dbReference type="Pfam" id="PF01548"/>
    </source>
</evidence>
<dbReference type="GO" id="GO:0003677">
    <property type="term" value="F:DNA binding"/>
    <property type="evidence" value="ECO:0007669"/>
    <property type="project" value="InterPro"/>
</dbReference>
<dbReference type="Pfam" id="PF01548">
    <property type="entry name" value="DEDD_Tnp_IS110"/>
    <property type="match status" value="1"/>
</dbReference>
<dbReference type="Proteomes" id="UP001203136">
    <property type="component" value="Unassembled WGS sequence"/>
</dbReference>
<evidence type="ECO:0000313" key="3">
    <source>
        <dbReference type="Proteomes" id="UP001203136"/>
    </source>
</evidence>
<proteinExistence type="predicted"/>